<dbReference type="EMBL" id="JARRAF010000021">
    <property type="protein sequence ID" value="MDK2125623.1"/>
    <property type="molecule type" value="Genomic_DNA"/>
</dbReference>
<proteinExistence type="predicted"/>
<gene>
    <name evidence="1" type="ORF">PZA18_16330</name>
</gene>
<keyword evidence="2" id="KW-1185">Reference proteome</keyword>
<evidence type="ECO:0000313" key="1">
    <source>
        <dbReference type="EMBL" id="MDK2125623.1"/>
    </source>
</evidence>
<reference evidence="1" key="1">
    <citation type="submission" date="2023-03" db="EMBL/GenBank/DDBJ databases">
        <title>Chitinimonas shenzhenensis gen. nov., sp. nov., a novel member of family Burkholderiaceae isolated from activated sludge collected in Shen Zhen, China.</title>
        <authorList>
            <person name="Wang X."/>
        </authorList>
    </citation>
    <scope>NUCLEOTIDE SEQUENCE</scope>
    <source>
        <strain evidence="1">DQS-5</strain>
    </source>
</reference>
<evidence type="ECO:0000313" key="2">
    <source>
        <dbReference type="Proteomes" id="UP001172778"/>
    </source>
</evidence>
<dbReference type="RefSeq" id="WP_284101930.1">
    <property type="nucleotide sequence ID" value="NZ_JARRAF010000021.1"/>
</dbReference>
<sequence length="405" mass="45660">MAYQLPIPTDLLEESIQTVVRRYGRRRFALEQPDQSLQTLREIDTSIASHLQHISRYADEVDSAIQRLRQQAEPSKLPAYLYLDLARPRQLLDQAAYAGRLQQYCTQDYEACRDALWHYRSAQSEQWLANTLDAEESSLLRLGFELGARYLEPRWTKRLLRWRHSAWHVAACLALARHELSAEDEADLLETARGLLDQPDTEVRRIGLRLLVDRGCEQAIPIALDWLDRGRAPAVAWAVATLAPAEVMDRLNHHPEWLQGADAVRCLGQIGTLPALNLLHTVLEGEAGLKLLPWINASCKLALDCDLERLQALTSVAAGHAALTEALSVIREAPAQQRWRGGQPLNDLKASLPAAAARAPALIRQLLYWEFGMVMRAPFALRAADVCHRQDMALDFIGSMARQRE</sequence>
<organism evidence="1 2">
    <name type="scientific">Parachitinimonas caeni</name>
    <dbReference type="NCBI Taxonomy" id="3031301"/>
    <lineage>
        <taxon>Bacteria</taxon>
        <taxon>Pseudomonadati</taxon>
        <taxon>Pseudomonadota</taxon>
        <taxon>Betaproteobacteria</taxon>
        <taxon>Neisseriales</taxon>
        <taxon>Chitinibacteraceae</taxon>
        <taxon>Parachitinimonas</taxon>
    </lineage>
</organism>
<name>A0ABT7DZZ7_9NEIS</name>
<dbReference type="Proteomes" id="UP001172778">
    <property type="component" value="Unassembled WGS sequence"/>
</dbReference>
<comment type="caution">
    <text evidence="1">The sequence shown here is derived from an EMBL/GenBank/DDBJ whole genome shotgun (WGS) entry which is preliminary data.</text>
</comment>
<accession>A0ABT7DZZ7</accession>
<evidence type="ECO:0008006" key="3">
    <source>
        <dbReference type="Google" id="ProtNLM"/>
    </source>
</evidence>
<protein>
    <recommendedName>
        <fullName evidence="3">HEAT repeat domain-containing protein</fullName>
    </recommendedName>
</protein>